<feature type="region of interest" description="Disordered" evidence="1">
    <location>
        <begin position="44"/>
        <end position="64"/>
    </location>
</feature>
<sequence>MKTIIFAILMTGLLSACASAPKPKQPSDFNREPVNKTVPVEIQRGHYEQEATKTGQGRTAQKLL</sequence>
<name>B2G2P5_PRORE</name>
<keyword evidence="2" id="KW-0732">Signal</keyword>
<protein>
    <submittedName>
        <fullName evidence="3">Conjugal transfer protein</fullName>
    </submittedName>
</protein>
<evidence type="ECO:0000313" key="3">
    <source>
        <dbReference type="EMBL" id="CAQ48359.1"/>
    </source>
</evidence>
<dbReference type="AlphaFoldDB" id="B2G2P5"/>
<proteinExistence type="predicted"/>
<gene>
    <name evidence="3" type="primary">trwH</name>
    <name evidence="3" type="ORF">R7K_018</name>
</gene>
<feature type="chain" id="PRO_5002778142" evidence="2">
    <location>
        <begin position="19"/>
        <end position="64"/>
    </location>
</feature>
<evidence type="ECO:0000256" key="2">
    <source>
        <dbReference type="SAM" id="SignalP"/>
    </source>
</evidence>
<evidence type="ECO:0000256" key="1">
    <source>
        <dbReference type="SAM" id="MobiDB-lite"/>
    </source>
</evidence>
<organism evidence="3">
    <name type="scientific">Providencia rettgeri</name>
    <dbReference type="NCBI Taxonomy" id="587"/>
    <lineage>
        <taxon>Bacteria</taxon>
        <taxon>Pseudomonadati</taxon>
        <taxon>Pseudomonadota</taxon>
        <taxon>Gammaproteobacteria</taxon>
        <taxon>Enterobacterales</taxon>
        <taxon>Morganellaceae</taxon>
        <taxon>Providencia</taxon>
    </lineage>
</organism>
<accession>B2G2P5</accession>
<feature type="signal peptide" evidence="2">
    <location>
        <begin position="1"/>
        <end position="18"/>
    </location>
</feature>
<geneLocation type="plasmid" evidence="3">
    <name>R7K</name>
</geneLocation>
<reference evidence="3" key="1">
    <citation type="journal article" date="2008" name="Antimicrob. Agents Chemother.">
        <title>Different pathways to acquiring resistance genes illustrated by the recent evolution of IncW plasmids.</title>
        <authorList>
            <person name="Revilla C."/>
            <person name="Garcillan-Barcia M.P."/>
            <person name="Fernandez-Lopez R."/>
            <person name="Thomson N.R."/>
            <person name="Sanders M."/>
            <person name="Cheung M."/>
            <person name="Thomas C.M."/>
            <person name="de la Cruz F."/>
        </authorList>
    </citation>
    <scope>NUCLEOTIDE SEQUENCE [LARGE SCALE GENOMIC DNA]</scope>
    <source>
        <plasmid evidence="3">R7K</plasmid>
    </source>
</reference>
<feature type="compositionally biased region" description="Polar residues" evidence="1">
    <location>
        <begin position="52"/>
        <end position="64"/>
    </location>
</feature>
<dbReference type="EMBL" id="AM901564">
    <property type="protein sequence ID" value="CAQ48359.1"/>
    <property type="molecule type" value="Genomic_DNA"/>
</dbReference>
<keyword evidence="3" id="KW-0614">Plasmid</keyword>
<dbReference type="PROSITE" id="PS51257">
    <property type="entry name" value="PROKAR_LIPOPROTEIN"/>
    <property type="match status" value="1"/>
</dbReference>